<name>A0A7V8VBQ5_9BACT</name>
<protein>
    <recommendedName>
        <fullName evidence="1">FtsH ternary system domain-containing protein</fullName>
    </recommendedName>
</protein>
<sequence length="401" mass="46911">MNMMDVPRKNLRVGVTPFENELLCNAKKLFLISKASSPHTQNWDYHSSPQQELSANADRLLKTILAKGTVEFLVKASEGWHESFLQHGQEKSGRLWERHPLAERTLHFSHNTLRLLIWWTSTDPKIAQAMREPPVDVKSLTPADEFVVWRIADCVQTAHSHRSESFKKLCSFRAFHSNPWIWLSMPHMLRTEISKHSLSQLDDMPWYAKANLVDSPSFARCFQGLRSVFLEALQNHLFQRLVKDFPLNTEDVEELVQRNVATYLIYRQFLLDAEQAGRPDLALFLLRAVARLTPAFTQLQDRRQNNVKIDEQIGRLRTVQERMKARQALIAPLTLINILHRWTLHYRNIGYWDEDYRIAQWWLRQWEEHRGDELVGRVHVSRANLTCSTPLAESDRTSECE</sequence>
<evidence type="ECO:0000313" key="2">
    <source>
        <dbReference type="EMBL" id="MBA2225094.1"/>
    </source>
</evidence>
<dbReference type="Proteomes" id="UP000542342">
    <property type="component" value="Unassembled WGS sequence"/>
</dbReference>
<dbReference type="Pfam" id="PF20004">
    <property type="entry name" value="fvmX6"/>
    <property type="match status" value="1"/>
</dbReference>
<dbReference type="AlphaFoldDB" id="A0A7V8VBQ5"/>
<dbReference type="RefSeq" id="WP_194536491.1">
    <property type="nucleotide sequence ID" value="NZ_JACEFB010000001.1"/>
</dbReference>
<feature type="domain" description="FtsH ternary system" evidence="1">
    <location>
        <begin position="15"/>
        <end position="379"/>
    </location>
</feature>
<reference evidence="2 3" key="1">
    <citation type="submission" date="2020-07" db="EMBL/GenBank/DDBJ databases">
        <title>Thermogemmata thermophila gen. nov., sp. nov., a novel moderate thermophilic planctomycete from a Kamchatka hot spring.</title>
        <authorList>
            <person name="Elcheninov A.G."/>
            <person name="Podosokorskaya O.A."/>
            <person name="Kovaleva O.L."/>
            <person name="Novikov A."/>
            <person name="Bonch-Osmolovskaya E.A."/>
            <person name="Toshchakov S.V."/>
            <person name="Kublanov I.V."/>
        </authorList>
    </citation>
    <scope>NUCLEOTIDE SEQUENCE [LARGE SCALE GENOMIC DNA]</scope>
    <source>
        <strain evidence="2 3">2918</strain>
    </source>
</reference>
<evidence type="ECO:0000313" key="3">
    <source>
        <dbReference type="Proteomes" id="UP000542342"/>
    </source>
</evidence>
<dbReference type="InterPro" id="IPR045485">
    <property type="entry name" value="fvmX6"/>
</dbReference>
<keyword evidence="3" id="KW-1185">Reference proteome</keyword>
<proteinExistence type="predicted"/>
<accession>A0A7V8VBQ5</accession>
<organism evidence="2 3">
    <name type="scientific">Thermogemmata fonticola</name>
    <dbReference type="NCBI Taxonomy" id="2755323"/>
    <lineage>
        <taxon>Bacteria</taxon>
        <taxon>Pseudomonadati</taxon>
        <taxon>Planctomycetota</taxon>
        <taxon>Planctomycetia</taxon>
        <taxon>Gemmatales</taxon>
        <taxon>Gemmataceae</taxon>
        <taxon>Thermogemmata</taxon>
    </lineage>
</organism>
<comment type="caution">
    <text evidence="2">The sequence shown here is derived from an EMBL/GenBank/DDBJ whole genome shotgun (WGS) entry which is preliminary data.</text>
</comment>
<dbReference type="EMBL" id="JACEFB010000001">
    <property type="protein sequence ID" value="MBA2225094.1"/>
    <property type="molecule type" value="Genomic_DNA"/>
</dbReference>
<evidence type="ECO:0000259" key="1">
    <source>
        <dbReference type="Pfam" id="PF20004"/>
    </source>
</evidence>
<gene>
    <name evidence="2" type="ORF">H0921_02845</name>
</gene>